<name>A0ABN2S8Y2_9ACTN</name>
<reference evidence="3 4" key="1">
    <citation type="journal article" date="2019" name="Int. J. Syst. Evol. Microbiol.">
        <title>The Global Catalogue of Microorganisms (GCM) 10K type strain sequencing project: providing services to taxonomists for standard genome sequencing and annotation.</title>
        <authorList>
            <consortium name="The Broad Institute Genomics Platform"/>
            <consortium name="The Broad Institute Genome Sequencing Center for Infectious Disease"/>
            <person name="Wu L."/>
            <person name="Ma J."/>
        </authorList>
    </citation>
    <scope>NUCLEOTIDE SEQUENCE [LARGE SCALE GENOMIC DNA]</scope>
    <source>
        <strain evidence="3 4">JCM 16013</strain>
    </source>
</reference>
<evidence type="ECO:0000256" key="1">
    <source>
        <dbReference type="ARBA" id="ARBA00010617"/>
    </source>
</evidence>
<gene>
    <name evidence="3" type="ORF">GCM10009838_49730</name>
</gene>
<comment type="caution">
    <text evidence="3">The sequence shown here is derived from an EMBL/GenBank/DDBJ whole genome shotgun (WGS) entry which is preliminary data.</text>
</comment>
<dbReference type="EMBL" id="BAAAQM010000029">
    <property type="protein sequence ID" value="GAA1982309.1"/>
    <property type="molecule type" value="Genomic_DNA"/>
</dbReference>
<dbReference type="InterPro" id="IPR002397">
    <property type="entry name" value="Cyt_P450_B"/>
</dbReference>
<feature type="region of interest" description="Disordered" evidence="2">
    <location>
        <begin position="86"/>
        <end position="106"/>
    </location>
</feature>
<dbReference type="Gene3D" id="1.10.630.10">
    <property type="entry name" value="Cytochrome P450"/>
    <property type="match status" value="1"/>
</dbReference>
<sequence>MNAVLSGPLVPAIVQESLGQIDLADPLFHTSSNQHRVFKLLRDFDPVHWNEDGTEPGFWSVTRYEDYVAVQKDGKSFSSAYTNVLGPQRRTGDEGSGRMLTHTDPPRHTDLRQLVNKAFTPRAVAGLEPYVRSVVGRALDEAVEVGECDFVEVVSLLPVASIAALLGVPESDWRLLLTLTTAAFGSADQEFRAAANADARATAAQAHAQLLLYCQDLMRQRGCDPKDDLVTALVQARDAGRLSEEDAMLFFDLLLLGGNETTRHGAVGSLLALVEFPQEWERLRADRDLLPGAVNELLRWVSPSKHVLRRAVRDVELKGRLIETGQDVVVWHHSANRDERVFDAPDRLDLGRSPNPHLALGAGAHFCLGSALATLELRAFLDELCDRVAAATVTEEPERLASSVINGFKRVRVELKPL</sequence>
<evidence type="ECO:0000313" key="3">
    <source>
        <dbReference type="EMBL" id="GAA1982309.1"/>
    </source>
</evidence>
<dbReference type="PANTHER" id="PTHR46696:SF4">
    <property type="entry name" value="BIOTIN BIOSYNTHESIS CYTOCHROME P450"/>
    <property type="match status" value="1"/>
</dbReference>
<accession>A0ABN2S8Y2</accession>
<dbReference type="PANTHER" id="PTHR46696">
    <property type="entry name" value="P450, PUTATIVE (EUROFUNG)-RELATED"/>
    <property type="match status" value="1"/>
</dbReference>
<dbReference type="RefSeq" id="WP_344659509.1">
    <property type="nucleotide sequence ID" value="NZ_BAAAQM010000029.1"/>
</dbReference>
<keyword evidence="4" id="KW-1185">Reference proteome</keyword>
<organism evidence="3 4">
    <name type="scientific">Catenulispora subtropica</name>
    <dbReference type="NCBI Taxonomy" id="450798"/>
    <lineage>
        <taxon>Bacteria</taxon>
        <taxon>Bacillati</taxon>
        <taxon>Actinomycetota</taxon>
        <taxon>Actinomycetes</taxon>
        <taxon>Catenulisporales</taxon>
        <taxon>Catenulisporaceae</taxon>
        <taxon>Catenulispora</taxon>
    </lineage>
</organism>
<dbReference type="InterPro" id="IPR001128">
    <property type="entry name" value="Cyt_P450"/>
</dbReference>
<dbReference type="InterPro" id="IPR036396">
    <property type="entry name" value="Cyt_P450_sf"/>
</dbReference>
<dbReference type="CDD" id="cd11033">
    <property type="entry name" value="CYP142-like"/>
    <property type="match status" value="1"/>
</dbReference>
<protein>
    <submittedName>
        <fullName evidence="3">Cytochrome P450</fullName>
    </submittedName>
</protein>
<dbReference type="SUPFAM" id="SSF48264">
    <property type="entry name" value="Cytochrome P450"/>
    <property type="match status" value="1"/>
</dbReference>
<evidence type="ECO:0000313" key="4">
    <source>
        <dbReference type="Proteomes" id="UP001499854"/>
    </source>
</evidence>
<dbReference type="Pfam" id="PF00067">
    <property type="entry name" value="p450"/>
    <property type="match status" value="1"/>
</dbReference>
<comment type="similarity">
    <text evidence="1">Belongs to the cytochrome P450 family.</text>
</comment>
<dbReference type="PRINTS" id="PR00359">
    <property type="entry name" value="BP450"/>
</dbReference>
<proteinExistence type="inferred from homology"/>
<dbReference type="Proteomes" id="UP001499854">
    <property type="component" value="Unassembled WGS sequence"/>
</dbReference>
<evidence type="ECO:0000256" key="2">
    <source>
        <dbReference type="SAM" id="MobiDB-lite"/>
    </source>
</evidence>